<dbReference type="PANTHER" id="PTHR43547:SF2">
    <property type="entry name" value="HYBRID SIGNAL TRANSDUCTION HISTIDINE KINASE C"/>
    <property type="match status" value="1"/>
</dbReference>
<dbReference type="Pfam" id="PF02518">
    <property type="entry name" value="HATPase_c"/>
    <property type="match status" value="4"/>
</dbReference>
<dbReference type="eggNOG" id="COG0745">
    <property type="taxonomic scope" value="Bacteria"/>
</dbReference>
<dbReference type="SUPFAM" id="SSF55874">
    <property type="entry name" value="ATPase domain of HSP90 chaperone/DNA topoisomerase II/histidine kinase"/>
    <property type="match status" value="4"/>
</dbReference>
<dbReference type="Gene3D" id="1.10.287.130">
    <property type="match status" value="4"/>
</dbReference>
<dbReference type="SMART" id="SM00448">
    <property type="entry name" value="REC"/>
    <property type="match status" value="2"/>
</dbReference>
<dbReference type="RefSeq" id="WP_002623614.1">
    <property type="nucleotide sequence ID" value="NZ_ANAH02000073.1"/>
</dbReference>
<dbReference type="EMBL" id="ANAH02000073">
    <property type="protein sequence ID" value="EPX55283.1"/>
    <property type="molecule type" value="Genomic_DNA"/>
</dbReference>
<dbReference type="InterPro" id="IPR004358">
    <property type="entry name" value="Sig_transdc_His_kin-like_C"/>
</dbReference>
<keyword evidence="6" id="KW-0808">Transferase</keyword>
<evidence type="ECO:0000256" key="6">
    <source>
        <dbReference type="ARBA" id="ARBA00022679"/>
    </source>
</evidence>
<dbReference type="Pfam" id="PF13185">
    <property type="entry name" value="GAF_2"/>
    <property type="match status" value="1"/>
</dbReference>
<dbReference type="GO" id="GO:0000155">
    <property type="term" value="F:phosphorelay sensor kinase activity"/>
    <property type="evidence" value="ECO:0007669"/>
    <property type="project" value="InterPro"/>
</dbReference>
<evidence type="ECO:0000259" key="15">
    <source>
        <dbReference type="PROSITE" id="PS50109"/>
    </source>
</evidence>
<evidence type="ECO:0000259" key="16">
    <source>
        <dbReference type="PROSITE" id="PS50110"/>
    </source>
</evidence>
<dbReference type="Gene3D" id="3.40.50.2300">
    <property type="match status" value="2"/>
</dbReference>
<dbReference type="PROSITE" id="PS50110">
    <property type="entry name" value="RESPONSE_REGULATORY"/>
    <property type="match status" value="2"/>
</dbReference>
<feature type="compositionally biased region" description="Low complexity" evidence="14">
    <location>
        <begin position="1000"/>
        <end position="1009"/>
    </location>
</feature>
<dbReference type="Gene3D" id="3.30.565.10">
    <property type="entry name" value="Histidine kinase-like ATPase, C-terminal domain"/>
    <property type="match status" value="4"/>
</dbReference>
<dbReference type="EC" id="2.7.13.3" evidence="3"/>
<dbReference type="CDD" id="cd00075">
    <property type="entry name" value="HATPase"/>
    <property type="match status" value="1"/>
</dbReference>
<dbReference type="FunFam" id="3.30.565.10:FF:000037">
    <property type="entry name" value="Hybrid sensor histidine kinase/response regulator"/>
    <property type="match status" value="1"/>
</dbReference>
<dbReference type="SUPFAM" id="SSF52172">
    <property type="entry name" value="CheY-like"/>
    <property type="match status" value="2"/>
</dbReference>
<feature type="compositionally biased region" description="Polar residues" evidence="14">
    <location>
        <begin position="1"/>
        <end position="12"/>
    </location>
</feature>
<evidence type="ECO:0000256" key="11">
    <source>
        <dbReference type="ARBA" id="ARBA00023136"/>
    </source>
</evidence>
<dbReference type="InterPro" id="IPR011006">
    <property type="entry name" value="CheY-like_superfamily"/>
</dbReference>
<evidence type="ECO:0000256" key="1">
    <source>
        <dbReference type="ARBA" id="ARBA00000085"/>
    </source>
</evidence>
<dbReference type="Pfam" id="PF00512">
    <property type="entry name" value="HisKA"/>
    <property type="match status" value="4"/>
</dbReference>
<gene>
    <name evidence="17" type="ORF">D187_009492</name>
</gene>
<feature type="region of interest" description="Disordered" evidence="14">
    <location>
        <begin position="1"/>
        <end position="25"/>
    </location>
</feature>
<dbReference type="OrthoDB" id="5523050at2"/>
<protein>
    <recommendedName>
        <fullName evidence="3">histidine kinase</fullName>
        <ecNumber evidence="3">2.7.13.3</ecNumber>
    </recommendedName>
</protein>
<feature type="domain" description="Histidine kinase" evidence="15">
    <location>
        <begin position="1803"/>
        <end position="2023"/>
    </location>
</feature>
<dbReference type="FunFam" id="1.10.287.130:FF:000045">
    <property type="entry name" value="Two-component system sensor histidine kinase/response regulator"/>
    <property type="match status" value="1"/>
</dbReference>
<evidence type="ECO:0000256" key="9">
    <source>
        <dbReference type="ARBA" id="ARBA00022840"/>
    </source>
</evidence>
<evidence type="ECO:0000256" key="10">
    <source>
        <dbReference type="ARBA" id="ARBA00023012"/>
    </source>
</evidence>
<dbReference type="Gene3D" id="3.30.450.20">
    <property type="entry name" value="PAS domain"/>
    <property type="match status" value="2"/>
</dbReference>
<evidence type="ECO:0000313" key="18">
    <source>
        <dbReference type="Proteomes" id="UP000011682"/>
    </source>
</evidence>
<dbReference type="PANTHER" id="PTHR43547">
    <property type="entry name" value="TWO-COMPONENT HISTIDINE KINASE"/>
    <property type="match status" value="1"/>
</dbReference>
<evidence type="ECO:0000313" key="17">
    <source>
        <dbReference type="EMBL" id="EPX55283.1"/>
    </source>
</evidence>
<feature type="region of interest" description="Disordered" evidence="14">
    <location>
        <begin position="1000"/>
        <end position="1023"/>
    </location>
</feature>
<dbReference type="SUPFAM" id="SSF55781">
    <property type="entry name" value="GAF domain-like"/>
    <property type="match status" value="2"/>
</dbReference>
<evidence type="ECO:0000256" key="14">
    <source>
        <dbReference type="SAM" id="MobiDB-lite"/>
    </source>
</evidence>
<dbReference type="InterPro" id="IPR005467">
    <property type="entry name" value="His_kinase_dom"/>
</dbReference>
<reference evidence="17" key="1">
    <citation type="submission" date="2013-05" db="EMBL/GenBank/DDBJ databases">
        <title>Genome assembly of Cystobacter fuscus DSM 2262.</title>
        <authorList>
            <person name="Sharma G."/>
            <person name="Khatri I."/>
            <person name="Kaur C."/>
            <person name="Mayilraj S."/>
            <person name="Subramanian S."/>
        </authorList>
    </citation>
    <scope>NUCLEOTIDE SEQUENCE [LARGE SCALE GENOMIC DNA]</scope>
    <source>
        <strain evidence="17">DSM 2262</strain>
    </source>
</reference>
<keyword evidence="4" id="KW-1003">Cell membrane</keyword>
<keyword evidence="8 17" id="KW-0418">Kinase</keyword>
<feature type="domain" description="Response regulatory" evidence="16">
    <location>
        <begin position="641"/>
        <end position="756"/>
    </location>
</feature>
<evidence type="ECO:0000256" key="7">
    <source>
        <dbReference type="ARBA" id="ARBA00022741"/>
    </source>
</evidence>
<comment type="caution">
    <text evidence="17">The sequence shown here is derived from an EMBL/GenBank/DDBJ whole genome shotgun (WGS) entry which is preliminary data.</text>
</comment>
<evidence type="ECO:0000256" key="4">
    <source>
        <dbReference type="ARBA" id="ARBA00022475"/>
    </source>
</evidence>
<dbReference type="CDD" id="cd16922">
    <property type="entry name" value="HATPase_EvgS-ArcB-TorS-like"/>
    <property type="match status" value="2"/>
</dbReference>
<organism evidence="17 18">
    <name type="scientific">Cystobacter fuscus (strain ATCC 25194 / DSM 2262 / NBRC 100088 / M29)</name>
    <dbReference type="NCBI Taxonomy" id="1242864"/>
    <lineage>
        <taxon>Bacteria</taxon>
        <taxon>Pseudomonadati</taxon>
        <taxon>Myxococcota</taxon>
        <taxon>Myxococcia</taxon>
        <taxon>Myxococcales</taxon>
        <taxon>Cystobacterineae</taxon>
        <taxon>Archangiaceae</taxon>
        <taxon>Cystobacter</taxon>
    </lineage>
</organism>
<keyword evidence="5 12" id="KW-0597">Phosphoprotein</keyword>
<dbReference type="GO" id="GO:0005886">
    <property type="term" value="C:plasma membrane"/>
    <property type="evidence" value="ECO:0007669"/>
    <property type="project" value="UniProtKB-SubCell"/>
</dbReference>
<dbReference type="InterPro" id="IPR003661">
    <property type="entry name" value="HisK_dim/P_dom"/>
</dbReference>
<feature type="domain" description="Histidine kinase" evidence="15">
    <location>
        <begin position="375"/>
        <end position="593"/>
    </location>
</feature>
<dbReference type="SMART" id="SM00065">
    <property type="entry name" value="GAF"/>
    <property type="match status" value="1"/>
</dbReference>
<dbReference type="InterPro" id="IPR029016">
    <property type="entry name" value="GAF-like_dom_sf"/>
</dbReference>
<name>S9QFZ0_CYSF2</name>
<dbReference type="InterPro" id="IPR003594">
    <property type="entry name" value="HATPase_dom"/>
</dbReference>
<dbReference type="CDD" id="cd17574">
    <property type="entry name" value="REC_OmpR"/>
    <property type="match status" value="1"/>
</dbReference>
<evidence type="ECO:0000256" key="12">
    <source>
        <dbReference type="PROSITE-ProRule" id="PRU00169"/>
    </source>
</evidence>
<dbReference type="Proteomes" id="UP000011682">
    <property type="component" value="Unassembled WGS sequence"/>
</dbReference>
<dbReference type="InterPro" id="IPR003018">
    <property type="entry name" value="GAF"/>
</dbReference>
<dbReference type="CDD" id="cd00082">
    <property type="entry name" value="HisKA"/>
    <property type="match status" value="4"/>
</dbReference>
<comment type="subcellular location">
    <subcellularLocation>
        <location evidence="2">Cell membrane</location>
    </subcellularLocation>
</comment>
<proteinExistence type="predicted"/>
<dbReference type="Pfam" id="PF00072">
    <property type="entry name" value="Response_reg"/>
    <property type="match status" value="2"/>
</dbReference>
<keyword evidence="7" id="KW-0547">Nucleotide-binding</keyword>
<dbReference type="Gene3D" id="3.30.450.40">
    <property type="match status" value="2"/>
</dbReference>
<feature type="domain" description="Histidine kinase" evidence="15">
    <location>
        <begin position="796"/>
        <end position="1014"/>
    </location>
</feature>
<keyword evidence="9" id="KW-0067">ATP-binding</keyword>
<keyword evidence="10" id="KW-0902">Two-component regulatory system</keyword>
<dbReference type="eggNOG" id="COG2205">
    <property type="taxonomic scope" value="Bacteria"/>
</dbReference>
<dbReference type="GO" id="GO:0005524">
    <property type="term" value="F:ATP binding"/>
    <property type="evidence" value="ECO:0007669"/>
    <property type="project" value="UniProtKB-KW"/>
</dbReference>
<dbReference type="PROSITE" id="PS50109">
    <property type="entry name" value="HIS_KIN"/>
    <property type="match status" value="4"/>
</dbReference>
<feature type="coiled-coil region" evidence="13">
    <location>
        <begin position="342"/>
        <end position="369"/>
    </location>
</feature>
<keyword evidence="18" id="KW-1185">Reference proteome</keyword>
<evidence type="ECO:0000256" key="3">
    <source>
        <dbReference type="ARBA" id="ARBA00012438"/>
    </source>
</evidence>
<feature type="coiled-coil region" evidence="13">
    <location>
        <begin position="1346"/>
        <end position="1373"/>
    </location>
</feature>
<dbReference type="InterPro" id="IPR036097">
    <property type="entry name" value="HisK_dim/P_sf"/>
</dbReference>
<comment type="catalytic activity">
    <reaction evidence="1">
        <text>ATP + protein L-histidine = ADP + protein N-phospho-L-histidine.</text>
        <dbReference type="EC" id="2.7.13.3"/>
    </reaction>
</comment>
<keyword evidence="11" id="KW-0472">Membrane</keyword>
<dbReference type="SMART" id="SM00387">
    <property type="entry name" value="HATPase_c"/>
    <property type="match status" value="4"/>
</dbReference>
<feature type="modified residue" description="4-aspartylphosphate" evidence="12">
    <location>
        <position position="689"/>
    </location>
</feature>
<evidence type="ECO:0000256" key="2">
    <source>
        <dbReference type="ARBA" id="ARBA00004236"/>
    </source>
</evidence>
<dbReference type="SUPFAM" id="SSF47384">
    <property type="entry name" value="Homodimeric domain of signal transducing histidine kinase"/>
    <property type="match status" value="4"/>
</dbReference>
<feature type="domain" description="Histidine kinase" evidence="15">
    <location>
        <begin position="1379"/>
        <end position="1594"/>
    </location>
</feature>
<dbReference type="InterPro" id="IPR001789">
    <property type="entry name" value="Sig_transdc_resp-reg_receiver"/>
</dbReference>
<keyword evidence="13" id="KW-0175">Coiled coil</keyword>
<feature type="region of interest" description="Disordered" evidence="14">
    <location>
        <begin position="1621"/>
        <end position="1645"/>
    </location>
</feature>
<accession>S9QFZ0</accession>
<evidence type="ECO:0000256" key="5">
    <source>
        <dbReference type="ARBA" id="ARBA00022553"/>
    </source>
</evidence>
<feature type="compositionally biased region" description="Polar residues" evidence="14">
    <location>
        <begin position="1624"/>
        <end position="1643"/>
    </location>
</feature>
<evidence type="ECO:0000256" key="13">
    <source>
        <dbReference type="SAM" id="Coils"/>
    </source>
</evidence>
<dbReference type="InterPro" id="IPR036890">
    <property type="entry name" value="HATPase_C_sf"/>
</dbReference>
<feature type="domain" description="Response regulatory" evidence="16">
    <location>
        <begin position="1655"/>
        <end position="1771"/>
    </location>
</feature>
<feature type="modified residue" description="4-aspartylphosphate" evidence="12">
    <location>
        <position position="1704"/>
    </location>
</feature>
<evidence type="ECO:0000256" key="8">
    <source>
        <dbReference type="ARBA" id="ARBA00022777"/>
    </source>
</evidence>
<dbReference type="FunFam" id="3.30.565.10:FF:000023">
    <property type="entry name" value="PAS domain-containing sensor histidine kinase"/>
    <property type="match status" value="1"/>
</dbReference>
<sequence length="2031" mass="221515">MSTPTTPHESANSSTSTTGLPSGPQREAAAVLAGGGDMGALMRSIDWAQTPVGPLETWPQSLCTAVSILLESRFPMYIAWGPQFVQFYNDGYRPVLGSTKHPAAMGRSAQATFAESWHIIGPMFEGVRRGTAVGAEDWMLPLDRNGYLEECYFTFSYSPIRDETGGVGGVLVTVTETTGRVLGERRLRTLRDLAAHTGPVKREQDAWREAARALEGNVLDVPFALLYRTSDAGERPELVATAGWGTDTAAAVSLSGALQANPLSPFAGAAATQGPQFVPDVRALFAERPNGTSPEALHPALILPISRSGAERLHGFLVAGLSARRAPDDDYRAFLGLVADHIATAVSNARAYEEEKKRAEALAEIDRTKTAFFNNVSHELRTPLSLMLGPIEDGLADTEQPLPPKQRERQEMVRRNGLRLRKLVNTLLDFARMEAGRVQACFVPTDLSSLTIELASNFDSAMASAGLALVVDCPVLPEAVYVDPAMWEKVVLNLLSNALKFTLQGEVRIALRWLGGHVEFTVQDTGTGMPEEELPRLFERFHRVAGARGRSHEGTGIGLALVRELVKLHGGSVTVKSVLGEGSTFTVSLPTGSAHIPQEHLGAPQMPPTTGREASLFLAEVSQWNEVEASAAPSLPHSEARILLVDDNADMRAYLSRLLSPHWSVEPVSEGTRALAAARANPPSLIISDVMMPGVDGLQLAQALRADERTRTIPILLLSARAGEEATIQGLNSGADEYLVKPFSAKELLARVTALLTVSQLHQAAVRSERAHAEDSLRFLEESRRATRLREDMLAVVSHDLRSPLTAIRTSAELLRRMSPEGDLFARVRKQADAIRRSADRMHRLLDDLLDMASIDAGTLSIQAHSQRVEEIVRDARESFEPHAAEKGLQLDFEVEPGLLLWCDKERILQALGNLLSNAIKFTPPGGRILLRAEAEAGTGDIRLSVTDTGPGVPLAAQSHIFDRYWHEAQNKREGHGLGLSIAKGIVESHGGRIRLEQTSSTGSTFSFSLPSEQKEGAVSPAHRTTLPRRGVEESFIQGGGEMGALMRAMDWSKNSLGPVEAWPQSLRTSVSTMLRSPYPIILFWGPELRMLYNDPFRPILGTKHPQTLGARGSEALAEEWALLGPLMKRVHETGEPLFLQNGNVNFARRPGGLREEAYFTWSYNPTIGETGEIAGLFAISSETTRQVVGDRRLGILRELSIRAALDKKVERIFRSLEEVLAQAGNDLPFALLYVVEAEKAHLVSCAGLARGAPAAPLELSLDNTRSWPLATVARLRQEALVEDLHLKFGRLPGGPWPEPATRALVLPVPMGADTMATGVLVAGLSPLVALDDEYRGFLQLLARQLAASISSARAYEQEKQRAEELAQLDRAKTAFFSNVSHEFRTPLTLILGPIEDALSKPEKSLEGEKLDLIRRNALRLYKMVNTLLDFSRMEAGRAQAHYVPTDLSAMTRNLASAFQSAVESAGLRLVVDCPPLPEPLYVDPEMWEKVVLNLLSNAVKYTYQGEIRIGLGWRDDKAVLTVQDTGVGIPEEELPRVFERFYRVRGTQGRSHEGTGIGLALVQELVKLHGGSVSVASKLGAGTTFTLLLPRGSAHLPPERIERTPRPGSVSAGAAPFVEEAQRWSSDSTGTDTPNAGASNDPTLDVPEELARSRILLVDDNSDLRTYVAGLLGRVFPHVETATNGNDALERARARPPDLVLSDVMMPGLDGFGLVRALRADKDTRAIPIILLSARAGDEATVEGLQSGADDYLVKPFSARELMVRVRTQLDMARVRREVIRNEIEKKVLRESVRVRDEFLNLVSHELRTPVSALSLNVQSLVRSLSNEGRAEASLEALGVKARTTRKHLHRLARLVERLLDVSELVTGRLRLTRREVDLSAVASAVVEQVRNKALQAGCVLTLNAPSPVMGHYDRARLHQILEELLDNALKFGAGRPVEVAVRRDADQAFLTVVDHGVGVGLEDQERIFWRFERAVSERNHGGFGLGLWIARLLAEAHSGSIRLVRTDGGATAFTVMLPLNETGSPGHGP</sequence>
<dbReference type="FunFam" id="3.30.565.10:FF:000006">
    <property type="entry name" value="Sensor histidine kinase WalK"/>
    <property type="match status" value="1"/>
</dbReference>
<dbReference type="SMART" id="SM00388">
    <property type="entry name" value="HisKA"/>
    <property type="match status" value="4"/>
</dbReference>
<dbReference type="PRINTS" id="PR00344">
    <property type="entry name" value="BCTRLSENSOR"/>
</dbReference>